<evidence type="ECO:0000313" key="4">
    <source>
        <dbReference type="EMBL" id="ETO27366.1"/>
    </source>
</evidence>
<evidence type="ECO:0000256" key="2">
    <source>
        <dbReference type="ARBA" id="ARBA00022630"/>
    </source>
</evidence>
<dbReference type="PANTHER" id="PTHR43429:SF2">
    <property type="entry name" value="PYRIDINE NUCLEOTIDE-DISULFIDE OXIDOREDUCTASE DOMAIN-CONTAINING PROTEIN 1"/>
    <property type="match status" value="1"/>
</dbReference>
<dbReference type="InterPro" id="IPR050260">
    <property type="entry name" value="FAD-bd_OxRdtase"/>
</dbReference>
<proteinExistence type="predicted"/>
<dbReference type="PANTHER" id="PTHR43429">
    <property type="entry name" value="PYRIDINE NUCLEOTIDE-DISULFIDE OXIDOREDUCTASE DOMAIN-CONTAINING"/>
    <property type="match status" value="1"/>
</dbReference>
<evidence type="ECO:0000256" key="3">
    <source>
        <dbReference type="ARBA" id="ARBA00022827"/>
    </source>
</evidence>
<dbReference type="AlphaFoldDB" id="X6NN33"/>
<gene>
    <name evidence="4" type="ORF">RFI_09767</name>
</gene>
<evidence type="ECO:0008006" key="6">
    <source>
        <dbReference type="Google" id="ProtNLM"/>
    </source>
</evidence>
<evidence type="ECO:0000313" key="5">
    <source>
        <dbReference type="Proteomes" id="UP000023152"/>
    </source>
</evidence>
<comment type="caution">
    <text evidence="4">The sequence shown here is derived from an EMBL/GenBank/DDBJ whole genome shotgun (WGS) entry which is preliminary data.</text>
</comment>
<accession>X6NN33</accession>
<keyword evidence="2" id="KW-0285">Flavoprotein</keyword>
<evidence type="ECO:0000256" key="1">
    <source>
        <dbReference type="ARBA" id="ARBA00001974"/>
    </source>
</evidence>
<keyword evidence="5" id="KW-1185">Reference proteome</keyword>
<dbReference type="Proteomes" id="UP000023152">
    <property type="component" value="Unassembled WGS sequence"/>
</dbReference>
<dbReference type="EMBL" id="ASPP01007312">
    <property type="protein sequence ID" value="ETO27366.1"/>
    <property type="molecule type" value="Genomic_DNA"/>
</dbReference>
<keyword evidence="3" id="KW-0274">FAD</keyword>
<organism evidence="4 5">
    <name type="scientific">Reticulomyxa filosa</name>
    <dbReference type="NCBI Taxonomy" id="46433"/>
    <lineage>
        <taxon>Eukaryota</taxon>
        <taxon>Sar</taxon>
        <taxon>Rhizaria</taxon>
        <taxon>Retaria</taxon>
        <taxon>Foraminifera</taxon>
        <taxon>Monothalamids</taxon>
        <taxon>Reticulomyxidae</taxon>
        <taxon>Reticulomyxa</taxon>
    </lineage>
</organism>
<reference evidence="4 5" key="1">
    <citation type="journal article" date="2013" name="Curr. Biol.">
        <title>The Genome of the Foraminiferan Reticulomyxa filosa.</title>
        <authorList>
            <person name="Glockner G."/>
            <person name="Hulsmann N."/>
            <person name="Schleicher M."/>
            <person name="Noegel A.A."/>
            <person name="Eichinger L."/>
            <person name="Gallinger C."/>
            <person name="Pawlowski J."/>
            <person name="Sierra R."/>
            <person name="Euteneuer U."/>
            <person name="Pillet L."/>
            <person name="Moustafa A."/>
            <person name="Platzer M."/>
            <person name="Groth M."/>
            <person name="Szafranski K."/>
            <person name="Schliwa M."/>
        </authorList>
    </citation>
    <scope>NUCLEOTIDE SEQUENCE [LARGE SCALE GENOMIC DNA]</scope>
</reference>
<comment type="cofactor">
    <cofactor evidence="1">
        <name>FAD</name>
        <dbReference type="ChEBI" id="CHEBI:57692"/>
    </cofactor>
</comment>
<name>X6NN33_RETFI</name>
<protein>
    <recommendedName>
        <fullName evidence="6">FAD/NAD(P)-binding domain-containing protein</fullName>
    </recommendedName>
</protein>
<sequence>MPRRYHLDSDESGKQSDAGIIALRDSETVAELSEQLGRVSRICLVGNGGIALELVYALTHEMDSKERAAAKEGHAHKKKRDVTWVVRHSHIGNTFLDEASAAFLIPSLFPEKDPDVGPGRTHSIRPLSVDDTTVIQSTNSTKSSFFFKKKKRVCVYVYVYRRKSKKFCCCCCCKNKNE</sequence>
<dbReference type="OrthoDB" id="202203at2759"/>